<reference evidence="12 13" key="1">
    <citation type="submission" date="2018-06" db="EMBL/GenBank/DDBJ databases">
        <title>Genomic Encyclopedia of Archaeal and Bacterial Type Strains, Phase II (KMG-II): from individual species to whole genera.</title>
        <authorList>
            <person name="Goeker M."/>
        </authorList>
    </citation>
    <scope>NUCLEOTIDE SEQUENCE [LARGE SCALE GENOMIC DNA]</scope>
    <source>
        <strain evidence="12 13">DSM 24525</strain>
    </source>
</reference>
<dbReference type="Proteomes" id="UP000249688">
    <property type="component" value="Unassembled WGS sequence"/>
</dbReference>
<keyword evidence="7 11" id="KW-0012">Acyltransferase</keyword>
<evidence type="ECO:0000256" key="1">
    <source>
        <dbReference type="ARBA" id="ARBA00001049"/>
    </source>
</evidence>
<keyword evidence="13" id="KW-1185">Reference proteome</keyword>
<evidence type="ECO:0000256" key="9">
    <source>
        <dbReference type="PIRSR" id="PIRSR600101-1"/>
    </source>
</evidence>
<dbReference type="InterPro" id="IPR029055">
    <property type="entry name" value="Ntn_hydrolases_N"/>
</dbReference>
<proteinExistence type="inferred from homology"/>
<evidence type="ECO:0000256" key="7">
    <source>
        <dbReference type="ARBA" id="ARBA00023315"/>
    </source>
</evidence>
<dbReference type="SUPFAM" id="SSF56235">
    <property type="entry name" value="N-terminal nucleophile aminohydrolases (Ntn hydrolases)"/>
    <property type="match status" value="1"/>
</dbReference>
<keyword evidence="5 11" id="KW-0378">Hydrolase</keyword>
<dbReference type="GO" id="GO:0103068">
    <property type="term" value="F:leukotriene C4 gamma-glutamyl transferase activity"/>
    <property type="evidence" value="ECO:0007669"/>
    <property type="project" value="UniProtKB-EC"/>
</dbReference>
<dbReference type="EMBL" id="QKYU01000015">
    <property type="protein sequence ID" value="PZW43629.1"/>
    <property type="molecule type" value="Genomic_DNA"/>
</dbReference>
<dbReference type="InterPro" id="IPR051792">
    <property type="entry name" value="GGT_bact"/>
</dbReference>
<feature type="active site" description="Nucleophile" evidence="9">
    <location>
        <position position="348"/>
    </location>
</feature>
<feature type="binding site" evidence="10">
    <location>
        <position position="431"/>
    </location>
    <ligand>
        <name>L-glutamate</name>
        <dbReference type="ChEBI" id="CHEBI:29985"/>
    </ligand>
</feature>
<name>A0A2W7IB86_9PROT</name>
<evidence type="ECO:0000256" key="2">
    <source>
        <dbReference type="ARBA" id="ARBA00001089"/>
    </source>
</evidence>
<dbReference type="EC" id="2.3.2.2" evidence="11"/>
<dbReference type="PANTHER" id="PTHR43199:SF1">
    <property type="entry name" value="GLUTATHIONE HYDROLASE PROENZYME"/>
    <property type="match status" value="1"/>
</dbReference>
<dbReference type="PANTHER" id="PTHR43199">
    <property type="entry name" value="GLUTATHIONE HYDROLASE"/>
    <property type="match status" value="1"/>
</dbReference>
<evidence type="ECO:0000313" key="12">
    <source>
        <dbReference type="EMBL" id="PZW43629.1"/>
    </source>
</evidence>
<comment type="catalytic activity">
    <reaction evidence="1 11">
        <text>an S-substituted glutathione + H2O = an S-substituted L-cysteinylglycine + L-glutamate</text>
        <dbReference type="Rhea" id="RHEA:59468"/>
        <dbReference type="ChEBI" id="CHEBI:15377"/>
        <dbReference type="ChEBI" id="CHEBI:29985"/>
        <dbReference type="ChEBI" id="CHEBI:90779"/>
        <dbReference type="ChEBI" id="CHEBI:143103"/>
        <dbReference type="EC" id="3.4.19.13"/>
    </reaction>
</comment>
<comment type="similarity">
    <text evidence="3 11">Belongs to the gamma-glutamyltransferase family.</text>
</comment>
<dbReference type="Gene3D" id="3.60.20.40">
    <property type="match status" value="1"/>
</dbReference>
<organism evidence="12 13">
    <name type="scientific">Humitalea rosea</name>
    <dbReference type="NCBI Taxonomy" id="990373"/>
    <lineage>
        <taxon>Bacteria</taxon>
        <taxon>Pseudomonadati</taxon>
        <taxon>Pseudomonadota</taxon>
        <taxon>Alphaproteobacteria</taxon>
        <taxon>Acetobacterales</taxon>
        <taxon>Roseomonadaceae</taxon>
        <taxon>Humitalea</taxon>
    </lineage>
</organism>
<comment type="PTM">
    <text evidence="11">Cleaved by autocatalysis into a large and a small subunit.</text>
</comment>
<evidence type="ECO:0000256" key="5">
    <source>
        <dbReference type="ARBA" id="ARBA00022801"/>
    </source>
</evidence>
<dbReference type="InterPro" id="IPR043138">
    <property type="entry name" value="GGT_lsub"/>
</dbReference>
<evidence type="ECO:0000256" key="8">
    <source>
        <dbReference type="ARBA" id="ARBA00047417"/>
    </source>
</evidence>
<dbReference type="GO" id="GO:0006751">
    <property type="term" value="P:glutathione catabolic process"/>
    <property type="evidence" value="ECO:0007669"/>
    <property type="project" value="UniProtKB-UniRule"/>
</dbReference>
<feature type="binding site" evidence="10">
    <location>
        <begin position="366"/>
        <end position="368"/>
    </location>
    <ligand>
        <name>L-glutamate</name>
        <dbReference type="ChEBI" id="CHEBI:29985"/>
    </ligand>
</feature>
<dbReference type="NCBIfam" id="TIGR00066">
    <property type="entry name" value="g_glut_trans"/>
    <property type="match status" value="1"/>
</dbReference>
<dbReference type="EC" id="3.4.19.13" evidence="11"/>
<dbReference type="AlphaFoldDB" id="A0A2W7IB86"/>
<comment type="pathway">
    <text evidence="11">Sulfur metabolism; glutathione metabolism.</text>
</comment>
<gene>
    <name evidence="12" type="ORF">C8P66_11594</name>
</gene>
<comment type="catalytic activity">
    <reaction evidence="2 11">
        <text>glutathione + H2O = L-cysteinylglycine + L-glutamate</text>
        <dbReference type="Rhea" id="RHEA:28807"/>
        <dbReference type="ChEBI" id="CHEBI:15377"/>
        <dbReference type="ChEBI" id="CHEBI:29985"/>
        <dbReference type="ChEBI" id="CHEBI:57925"/>
        <dbReference type="ChEBI" id="CHEBI:61694"/>
        <dbReference type="EC" id="3.4.19.13"/>
    </reaction>
</comment>
<evidence type="ECO:0000313" key="13">
    <source>
        <dbReference type="Proteomes" id="UP000249688"/>
    </source>
</evidence>
<evidence type="ECO:0000256" key="6">
    <source>
        <dbReference type="ARBA" id="ARBA00023145"/>
    </source>
</evidence>
<accession>A0A2W7IB86</accession>
<evidence type="ECO:0000256" key="10">
    <source>
        <dbReference type="PIRSR" id="PIRSR600101-2"/>
    </source>
</evidence>
<dbReference type="GO" id="GO:0036374">
    <property type="term" value="F:glutathione hydrolase activity"/>
    <property type="evidence" value="ECO:0007669"/>
    <property type="project" value="UniProtKB-UniRule"/>
</dbReference>
<evidence type="ECO:0000256" key="11">
    <source>
        <dbReference type="RuleBase" id="RU368036"/>
    </source>
</evidence>
<dbReference type="UniPathway" id="UPA00204"/>
<evidence type="ECO:0000256" key="4">
    <source>
        <dbReference type="ARBA" id="ARBA00022679"/>
    </source>
</evidence>
<feature type="binding site" evidence="10">
    <location>
        <begin position="409"/>
        <end position="410"/>
    </location>
    <ligand>
        <name>L-glutamate</name>
        <dbReference type="ChEBI" id="CHEBI:29985"/>
    </ligand>
</feature>
<evidence type="ECO:0000256" key="3">
    <source>
        <dbReference type="ARBA" id="ARBA00009381"/>
    </source>
</evidence>
<comment type="subunit">
    <text evidence="11">This enzyme consists of two polypeptide chains, which are synthesized in precursor form from a single polypeptide.</text>
</comment>
<dbReference type="GO" id="GO:0006750">
    <property type="term" value="P:glutathione biosynthetic process"/>
    <property type="evidence" value="ECO:0007669"/>
    <property type="project" value="UniProtKB-KW"/>
</dbReference>
<dbReference type="InterPro" id="IPR043137">
    <property type="entry name" value="GGT_ssub_C"/>
</dbReference>
<comment type="catalytic activity">
    <reaction evidence="8 11">
        <text>an N-terminal (5-L-glutamyl)-[peptide] + an alpha-amino acid = 5-L-glutamyl amino acid + an N-terminal L-alpha-aminoacyl-[peptide]</text>
        <dbReference type="Rhea" id="RHEA:23904"/>
        <dbReference type="Rhea" id="RHEA-COMP:9780"/>
        <dbReference type="Rhea" id="RHEA-COMP:9795"/>
        <dbReference type="ChEBI" id="CHEBI:77644"/>
        <dbReference type="ChEBI" id="CHEBI:78597"/>
        <dbReference type="ChEBI" id="CHEBI:78599"/>
        <dbReference type="ChEBI" id="CHEBI:78608"/>
        <dbReference type="EC" id="2.3.2.2"/>
    </reaction>
</comment>
<keyword evidence="6 11" id="KW-0865">Zymogen</keyword>
<dbReference type="Gene3D" id="1.10.246.130">
    <property type="match status" value="1"/>
</dbReference>
<comment type="caution">
    <text evidence="12">The sequence shown here is derived from an EMBL/GenBank/DDBJ whole genome shotgun (WGS) entry which is preliminary data.</text>
</comment>
<dbReference type="PRINTS" id="PR01210">
    <property type="entry name" value="GGTRANSPTASE"/>
</dbReference>
<keyword evidence="11" id="KW-0317">Glutathione biosynthesis</keyword>
<keyword evidence="4 11" id="KW-0808">Transferase</keyword>
<sequence length="543" mass="55485">MSFSLEKQPARGSRGVVCTNHPLASAAGAEVLLAGGNAVDAAVAALFTLTVVEPMMVGLMGGGTAHLRMADGRHMVIDGLSRAPAAATPDMYALDAAGEVRDRANAYGARSFAVPGSLPGWCHALATYGTWSLEDVMQPAIRTAARGFRATAYLSDAIADASADLALDADLAARFLPGGTRVKAGEVLVQGAYADTLREIAAQGPAVLQGPLGAAIVAASGLISQADLDGAAPIERTPIHGTYRGFDIWGPPPPASSGVHIAQMLNILEGFDLKALGSGTPAAVHLLAEVLKIAFADRSAATADPAFVTVPVAQIIAKSYAEARRAAIDLTCAQAWAADPSLKESANTTHVTVADAAGNIIATTQTINSLFGARVAVPGTGLICNNYMLNFDPKPGAALSIEPGKRVFTSMAPMIVTRDGKPAFALGLPGGLRIFGSAMQALVNLIDHGMALQYAVEAPRIWTMGGDLELEPNISAATAEALSAMGHPVKRVRTIGGGMNAIAFEADGAMTGAACWRADGSVVALGGGHARAGVRFSPDAPVT</sequence>
<dbReference type="Pfam" id="PF01019">
    <property type="entry name" value="G_glu_transpept"/>
    <property type="match status" value="1"/>
</dbReference>
<protein>
    <recommendedName>
        <fullName evidence="11">Glutathione hydrolase proenzyme</fullName>
        <ecNumber evidence="11">2.3.2.2</ecNumber>
        <ecNumber evidence="11">3.4.19.13</ecNumber>
    </recommendedName>
    <component>
        <recommendedName>
            <fullName evidence="11">Glutathione hydrolase large chain</fullName>
        </recommendedName>
    </component>
    <component>
        <recommendedName>
            <fullName evidence="11">Glutathione hydrolase small chain</fullName>
        </recommendedName>
    </component>
</protein>
<dbReference type="InterPro" id="IPR000101">
    <property type="entry name" value="GGT_peptidase"/>
</dbReference>